<feature type="transmembrane region" description="Helical" evidence="10">
    <location>
        <begin position="288"/>
        <end position="308"/>
    </location>
</feature>
<dbReference type="GO" id="GO:0016255">
    <property type="term" value="P:attachment of GPI anchor to protein"/>
    <property type="evidence" value="ECO:0007669"/>
    <property type="project" value="InterPro"/>
</dbReference>
<dbReference type="Proteomes" id="UP000218231">
    <property type="component" value="Unassembled WGS sequence"/>
</dbReference>
<name>A0A2A2JRT7_9BILA</name>
<evidence type="ECO:0000256" key="2">
    <source>
        <dbReference type="ARBA" id="ARBA00004687"/>
    </source>
</evidence>
<dbReference type="UniPathway" id="UPA00196"/>
<evidence type="ECO:0000256" key="9">
    <source>
        <dbReference type="SAM" id="MobiDB-lite"/>
    </source>
</evidence>
<dbReference type="STRING" id="2018661.A0A2A2JRT7"/>
<dbReference type="OrthoDB" id="549017at2759"/>
<feature type="transmembrane region" description="Helical" evidence="10">
    <location>
        <begin position="418"/>
        <end position="438"/>
    </location>
</feature>
<feature type="compositionally biased region" description="Basic and acidic residues" evidence="9">
    <location>
        <begin position="9"/>
        <end position="20"/>
    </location>
</feature>
<feature type="region of interest" description="Disordered" evidence="9">
    <location>
        <begin position="1"/>
        <end position="24"/>
    </location>
</feature>
<keyword evidence="5 10" id="KW-0812">Transmembrane</keyword>
<proteinExistence type="inferred from homology"/>
<evidence type="ECO:0000256" key="10">
    <source>
        <dbReference type="SAM" id="Phobius"/>
    </source>
</evidence>
<evidence type="ECO:0008006" key="13">
    <source>
        <dbReference type="Google" id="ProtNLM"/>
    </source>
</evidence>
<keyword evidence="12" id="KW-1185">Reference proteome</keyword>
<dbReference type="PANTHER" id="PTHR13121">
    <property type="entry name" value="GPI TRANSAMIDASE COMPONENT PIG-U"/>
    <property type="match status" value="1"/>
</dbReference>
<feature type="transmembrane region" description="Helical" evidence="10">
    <location>
        <begin position="222"/>
        <end position="247"/>
    </location>
</feature>
<feature type="transmembrane region" description="Helical" evidence="10">
    <location>
        <begin position="128"/>
        <end position="151"/>
    </location>
</feature>
<accession>A0A2A2JRT7</accession>
<evidence type="ECO:0000256" key="3">
    <source>
        <dbReference type="ARBA" id="ARBA00010026"/>
    </source>
</evidence>
<keyword evidence="6" id="KW-0256">Endoplasmic reticulum</keyword>
<feature type="transmembrane region" description="Helical" evidence="10">
    <location>
        <begin position="259"/>
        <end position="276"/>
    </location>
</feature>
<comment type="pathway">
    <text evidence="2">Glycolipid biosynthesis; glycosylphosphatidylinositol-anchor biosynthesis.</text>
</comment>
<dbReference type="EMBL" id="LIAE01010262">
    <property type="protein sequence ID" value="PAV64390.1"/>
    <property type="molecule type" value="Genomic_DNA"/>
</dbReference>
<feature type="transmembrane region" description="Helical" evidence="10">
    <location>
        <begin position="317"/>
        <end position="338"/>
    </location>
</feature>
<feature type="transmembrane region" description="Helical" evidence="10">
    <location>
        <begin position="191"/>
        <end position="216"/>
    </location>
</feature>
<evidence type="ECO:0000313" key="12">
    <source>
        <dbReference type="Proteomes" id="UP000218231"/>
    </source>
</evidence>
<dbReference type="Pfam" id="PF06728">
    <property type="entry name" value="PIG-U"/>
    <property type="match status" value="1"/>
</dbReference>
<feature type="transmembrane region" description="Helical" evidence="10">
    <location>
        <begin position="386"/>
        <end position="406"/>
    </location>
</feature>
<evidence type="ECO:0000256" key="8">
    <source>
        <dbReference type="ARBA" id="ARBA00023136"/>
    </source>
</evidence>
<comment type="similarity">
    <text evidence="3">Belongs to the PIGU family.</text>
</comment>
<keyword evidence="7 10" id="KW-1133">Transmembrane helix</keyword>
<evidence type="ECO:0000256" key="1">
    <source>
        <dbReference type="ARBA" id="ARBA00004477"/>
    </source>
</evidence>
<evidence type="ECO:0000256" key="5">
    <source>
        <dbReference type="ARBA" id="ARBA00022692"/>
    </source>
</evidence>
<dbReference type="GO" id="GO:0006506">
    <property type="term" value="P:GPI anchor biosynthetic process"/>
    <property type="evidence" value="ECO:0007669"/>
    <property type="project" value="UniProtKB-UniPathway"/>
</dbReference>
<sequence>MTSSGGGESRSDKRKGAGEVRKRKSCTLDTEVADVAQADEIQSKRVKNDEDGVLKVRTRHKKSNSLVITVLGGTILRILCYLFIYDYLSKQPQLSTPFVSFQRLQSGVAMLKDGVSPYDGDTILIQPIVLHVFSVIWSAPRWVLLTAYIFLDLLAAASIRDAVQAIFKELNYKDPDDYAAMAFKFYFLNPLTICTSAILSLATIYNSLLTLFVYAFCKSALVTASVLLGVIAYFSLYPIVLVISLWIRLRTFKKISASLGILALTLAGLFYVNYALNGFSTSFVKNCYGMLLTLDDLTPNVGVYWYFFAQIFNPMRVFYLFVFQLILPTMCLVLAFTLRNDVHFHLLISLILIAVFSSYPTHADAVVYMGLLPIINEIRIYERRQLLLICTGVTCATFLPITWHMWMVSGSGNANYFFAVSLFYNLAQIFCAVDILYMKLMRDAHVVMDPQRKKKIDIKTIEFF</sequence>
<keyword evidence="8 10" id="KW-0472">Membrane</keyword>
<protein>
    <recommendedName>
        <fullName evidence="13">GPI transamidase subunit PIG-U</fullName>
    </recommendedName>
</protein>
<dbReference type="PANTHER" id="PTHR13121:SF0">
    <property type="entry name" value="PHOSPHATIDYLINOSITOL GLYCAN ANCHOR BIOSYNTHESIS CLASS U PROTEIN"/>
    <property type="match status" value="1"/>
</dbReference>
<comment type="subcellular location">
    <subcellularLocation>
        <location evidence="1">Endoplasmic reticulum membrane</location>
        <topology evidence="1">Multi-pass membrane protein</topology>
    </subcellularLocation>
</comment>
<gene>
    <name evidence="11" type="ORF">WR25_11410</name>
</gene>
<keyword evidence="4" id="KW-0337">GPI-anchor biosynthesis</keyword>
<evidence type="ECO:0000256" key="4">
    <source>
        <dbReference type="ARBA" id="ARBA00022502"/>
    </source>
</evidence>
<feature type="transmembrane region" description="Helical" evidence="10">
    <location>
        <begin position="65"/>
        <end position="84"/>
    </location>
</feature>
<evidence type="ECO:0000313" key="11">
    <source>
        <dbReference type="EMBL" id="PAV64390.1"/>
    </source>
</evidence>
<feature type="transmembrane region" description="Helical" evidence="10">
    <location>
        <begin position="344"/>
        <end position="374"/>
    </location>
</feature>
<organism evidence="11 12">
    <name type="scientific">Diploscapter pachys</name>
    <dbReference type="NCBI Taxonomy" id="2018661"/>
    <lineage>
        <taxon>Eukaryota</taxon>
        <taxon>Metazoa</taxon>
        <taxon>Ecdysozoa</taxon>
        <taxon>Nematoda</taxon>
        <taxon>Chromadorea</taxon>
        <taxon>Rhabditida</taxon>
        <taxon>Rhabditina</taxon>
        <taxon>Rhabditomorpha</taxon>
        <taxon>Rhabditoidea</taxon>
        <taxon>Rhabditidae</taxon>
        <taxon>Diploscapter</taxon>
    </lineage>
</organism>
<evidence type="ECO:0000256" key="6">
    <source>
        <dbReference type="ARBA" id="ARBA00022824"/>
    </source>
</evidence>
<dbReference type="InterPro" id="IPR009600">
    <property type="entry name" value="PIG-U"/>
</dbReference>
<dbReference type="GO" id="GO:0042765">
    <property type="term" value="C:GPI-anchor transamidase complex"/>
    <property type="evidence" value="ECO:0007669"/>
    <property type="project" value="InterPro"/>
</dbReference>
<comment type="caution">
    <text evidence="11">The sequence shown here is derived from an EMBL/GenBank/DDBJ whole genome shotgun (WGS) entry which is preliminary data.</text>
</comment>
<dbReference type="AlphaFoldDB" id="A0A2A2JRT7"/>
<reference evidence="11 12" key="1">
    <citation type="journal article" date="2017" name="Curr. Biol.">
        <title>Genome architecture and evolution of a unichromosomal asexual nematode.</title>
        <authorList>
            <person name="Fradin H."/>
            <person name="Zegar C."/>
            <person name="Gutwein M."/>
            <person name="Lucas J."/>
            <person name="Kovtun M."/>
            <person name="Corcoran D."/>
            <person name="Baugh L.R."/>
            <person name="Kiontke K."/>
            <person name="Gunsalus K."/>
            <person name="Fitch D.H."/>
            <person name="Piano F."/>
        </authorList>
    </citation>
    <scope>NUCLEOTIDE SEQUENCE [LARGE SCALE GENOMIC DNA]</scope>
    <source>
        <strain evidence="11">PF1309</strain>
    </source>
</reference>
<evidence type="ECO:0000256" key="7">
    <source>
        <dbReference type="ARBA" id="ARBA00022989"/>
    </source>
</evidence>